<dbReference type="PROSITE" id="PS51257">
    <property type="entry name" value="PROKAR_LIPOPROTEIN"/>
    <property type="match status" value="1"/>
</dbReference>
<accession>A0A4Y8WHK2</accession>
<organism evidence="3 4">
    <name type="scientific">Vibrio ouci</name>
    <dbReference type="NCBI Taxonomy" id="2499078"/>
    <lineage>
        <taxon>Bacteria</taxon>
        <taxon>Pseudomonadati</taxon>
        <taxon>Pseudomonadota</taxon>
        <taxon>Gammaproteobacteria</taxon>
        <taxon>Vibrionales</taxon>
        <taxon>Vibrionaceae</taxon>
        <taxon>Vibrio</taxon>
    </lineage>
</organism>
<evidence type="ECO:0000256" key="1">
    <source>
        <dbReference type="SAM" id="SignalP"/>
    </source>
</evidence>
<comment type="caution">
    <text evidence="3">The sequence shown here is derived from an EMBL/GenBank/DDBJ whole genome shotgun (WGS) entry which is preliminary data.</text>
</comment>
<feature type="signal peptide" evidence="1">
    <location>
        <begin position="1"/>
        <end position="22"/>
    </location>
</feature>
<dbReference type="AlphaFoldDB" id="A0A4Y8WHK2"/>
<protein>
    <submittedName>
        <fullName evidence="3">MSHA biogenesis protein MshQ</fullName>
    </submittedName>
</protein>
<dbReference type="Proteomes" id="UP000297753">
    <property type="component" value="Unassembled WGS sequence"/>
</dbReference>
<evidence type="ECO:0000313" key="4">
    <source>
        <dbReference type="Proteomes" id="UP000297753"/>
    </source>
</evidence>
<gene>
    <name evidence="3" type="ORF">ELS82_08090</name>
</gene>
<evidence type="ECO:0000313" key="3">
    <source>
        <dbReference type="EMBL" id="TFH92116.1"/>
    </source>
</evidence>
<sequence length="1069" mass="117137">MKLVRLFSLLLVSLLFSSMAVAACHYKGKDDFTVSFTVTATDEYQSFFLQQGGHGYTLWNTKVRAESSVFTDETLVTGDTYQIRIVSDYRKTNKSSQLSYYRDSGNGWTLIEQKIQSLENGEHNPDVSGGINNIECSESVDPPPFEINVCDYVPNGLQTNVYTTTPAPFGAMQVGGVDNRIYPVNNDPKYSFLTIIQPANLCEYPNGSIGVCSFDASKVHGSLPMPSPDFNGGSRDYNCADDQTCQLNSGYYDEVTIDQNAKLQLTGGHYWIEELEFGEQNAQLEVLAPSIIHYKEIEFDAKNVKINQLGSSHELLFVGHGSDSGIVIPSFDGDDGNYVINAFFYIDPGADNNSNGFIINGSNNQIRGGITAHSIAISGSKNKIYPLSCESQPTPSLSSIEIKPFNYHLTCESDPENIVEVHMFDRDGNLVTGYQPTLVQENGSNLTINFISEANGIAKYRVVTNPTSSIGNYDLKASLTANGQSFEDTEQIKYVPYKFEVDDQYLIAGQNNQITIGVKACSDNGQLINLGYTGSPTASFNYNRPSISPTADDLEFSAVLNDNNRQADLTFKESGHITVQIEDSNFVCDEERCPSEGGSLKGEFDVYSRPWKIAICNVNETSNSANGNPATTTGTPGFMASGDEFSASYIPIIHPDSRGNMNEECSYPQTGNYGLDNGPLELTYSLVYPTSPPQQGVITPTSIPSFDSGNLTQTLSHTWNEVGTIRFQTGATYLTMELDSDIEDIGRFYPKFFRVINTPVWDYPSSQSFAYMNQPFDGVSFDVEALNANGSTVQNYASFVSSLTASFALFEPDFTERFNSPVPNKQWSLSSGRSIGTFEIAESSPTTNCASELCWEKAATAIGYEDGPFNGIGDGVSNISITDEGLPNVDPVAYQSSEENGSDPRLLTTQPDLRFGRVALDSLGSTVNTTLNIPLRVEFWNGGRFVVNSDDDAVSTILGESTSTNNNNIWVEEGQTAETLSFANGGLVNDGESDSITVTHSSQVRQQTQIWLELDNTDNDMPWLRYNWDDDLASDDANGEQDPSSVVTFGIYRGNDRVIFRGEPGLIGQ</sequence>
<feature type="domain" description="DUF6701" evidence="2">
    <location>
        <begin position="548"/>
        <end position="1063"/>
    </location>
</feature>
<dbReference type="InterPro" id="IPR046524">
    <property type="entry name" value="DUF6701"/>
</dbReference>
<evidence type="ECO:0000259" key="2">
    <source>
        <dbReference type="Pfam" id="PF20419"/>
    </source>
</evidence>
<dbReference type="RefSeq" id="WP_134835044.1">
    <property type="nucleotide sequence ID" value="NZ_SATR01000009.1"/>
</dbReference>
<dbReference type="Pfam" id="PF20419">
    <property type="entry name" value="DUF6701"/>
    <property type="match status" value="1"/>
</dbReference>
<name>A0A4Y8WHK2_9VIBR</name>
<dbReference type="EMBL" id="SATR01000009">
    <property type="protein sequence ID" value="TFH92116.1"/>
    <property type="molecule type" value="Genomic_DNA"/>
</dbReference>
<dbReference type="OrthoDB" id="9790247at2"/>
<keyword evidence="1" id="KW-0732">Signal</keyword>
<proteinExistence type="predicted"/>
<reference evidence="3 4" key="1">
    <citation type="submission" date="2019-01" db="EMBL/GenBank/DDBJ databases">
        <title>Vibrio BEI176 sp. nov, a marine bacterium isolated from China: eastern marignal seas.</title>
        <authorList>
            <person name="Li B."/>
        </authorList>
    </citation>
    <scope>NUCLEOTIDE SEQUENCE [LARGE SCALE GENOMIC DNA]</scope>
    <source>
        <strain evidence="3 4">BEI176</strain>
    </source>
</reference>
<keyword evidence="4" id="KW-1185">Reference proteome</keyword>
<feature type="chain" id="PRO_5021216477" evidence="1">
    <location>
        <begin position="23"/>
        <end position="1069"/>
    </location>
</feature>